<dbReference type="InterPro" id="IPR010640">
    <property type="entry name" value="Low_temperature_requirement_A"/>
</dbReference>
<feature type="compositionally biased region" description="Low complexity" evidence="1">
    <location>
        <begin position="8"/>
        <end position="47"/>
    </location>
</feature>
<feature type="transmembrane region" description="Helical" evidence="2">
    <location>
        <begin position="89"/>
        <end position="108"/>
    </location>
</feature>
<feature type="transmembrane region" description="Helical" evidence="2">
    <location>
        <begin position="148"/>
        <end position="168"/>
    </location>
</feature>
<feature type="transmembrane region" description="Helical" evidence="2">
    <location>
        <begin position="298"/>
        <end position="318"/>
    </location>
</feature>
<feature type="transmembrane region" description="Helical" evidence="2">
    <location>
        <begin position="273"/>
        <end position="292"/>
    </location>
</feature>
<keyword evidence="2" id="KW-0472">Membrane</keyword>
<gene>
    <name evidence="3" type="ORF">F8144_32345</name>
</gene>
<feature type="transmembrane region" description="Helical" evidence="2">
    <location>
        <begin position="114"/>
        <end position="136"/>
    </location>
</feature>
<keyword evidence="4" id="KW-1185">Reference proteome</keyword>
<dbReference type="Pfam" id="PF06772">
    <property type="entry name" value="LtrA"/>
    <property type="match status" value="1"/>
</dbReference>
<evidence type="ECO:0000313" key="4">
    <source>
        <dbReference type="Proteomes" id="UP000442990"/>
    </source>
</evidence>
<reference evidence="3 4" key="1">
    <citation type="submission" date="2019-09" db="EMBL/GenBank/DDBJ databases">
        <title>Isolation and identification of active actinomycetes.</title>
        <authorList>
            <person name="Yu Z."/>
            <person name="Han C."/>
            <person name="Yu B."/>
        </authorList>
    </citation>
    <scope>NUCLEOTIDE SEQUENCE [LARGE SCALE GENOMIC DNA]</scope>
    <source>
        <strain evidence="3 4">NEAU-H2</strain>
    </source>
</reference>
<evidence type="ECO:0000256" key="2">
    <source>
        <dbReference type="SAM" id="Phobius"/>
    </source>
</evidence>
<comment type="caution">
    <text evidence="3">The sequence shown here is derived from an EMBL/GenBank/DDBJ whole genome shotgun (WGS) entry which is preliminary data.</text>
</comment>
<dbReference type="EMBL" id="WBKG01000034">
    <property type="protein sequence ID" value="KAB1981381.1"/>
    <property type="molecule type" value="Genomic_DNA"/>
</dbReference>
<sequence length="464" mass="48073">MSRAGNEAGHTPPAGPARPTAPGDAGTAARRTPTGTARPPGDGAGIPRAREAAPPPDGGPAAPPAHGAGHPAGAPAEDGAGRRVSTLELFFDLVFVFTLTQLTVLLTADLSFATAARVALIFVVLFWMYGAYAYLTNQVPPDRPSRRILLLLGMGAFLVCALAVPRAFDDGGVVFGLGFLGVVLVHSALYTRGHGRDVIWYAVPNSLAALAVTAAGLFDGLRADGLWLLALVLQFVTPFFAEHGARRRGGRDAAVLRAQLGALDPAHFVERHGLLLIVAFGESVIAIGIGIGDRPLTADLFVGAFLALALAGALWWTYFVRDEHAAEAAFTAAPPDRRWRLAMNAYYYAFLPMLLGIAYCAAGVKKTLGHLTEQSGTGPALALAGGVALFLAGDVAFRSVLRLGPVTFRAVAVPVAAATALLGVRLSAVAELLALVAVLVVMLGMEARRQPARPVPGDGAPSAG</sequence>
<organism evidence="3 4">
    <name type="scientific">Streptomyces triticiradicis</name>
    <dbReference type="NCBI Taxonomy" id="2651189"/>
    <lineage>
        <taxon>Bacteria</taxon>
        <taxon>Bacillati</taxon>
        <taxon>Actinomycetota</taxon>
        <taxon>Actinomycetes</taxon>
        <taxon>Kitasatosporales</taxon>
        <taxon>Streptomycetaceae</taxon>
        <taxon>Streptomyces</taxon>
    </lineage>
</organism>
<dbReference type="RefSeq" id="WP_151473000.1">
    <property type="nucleotide sequence ID" value="NZ_WBKG01000034.1"/>
</dbReference>
<proteinExistence type="predicted"/>
<accession>A0A7J5D7A0</accession>
<feature type="transmembrane region" description="Helical" evidence="2">
    <location>
        <begin position="174"/>
        <end position="191"/>
    </location>
</feature>
<feature type="transmembrane region" description="Helical" evidence="2">
    <location>
        <begin position="224"/>
        <end position="241"/>
    </location>
</feature>
<feature type="region of interest" description="Disordered" evidence="1">
    <location>
        <begin position="1"/>
        <end position="78"/>
    </location>
</feature>
<protein>
    <submittedName>
        <fullName evidence="3">Low temperature requirement protein A</fullName>
    </submittedName>
</protein>
<dbReference type="Proteomes" id="UP000442990">
    <property type="component" value="Unassembled WGS sequence"/>
</dbReference>
<feature type="transmembrane region" description="Helical" evidence="2">
    <location>
        <begin position="198"/>
        <end position="218"/>
    </location>
</feature>
<dbReference type="PANTHER" id="PTHR36840:SF1">
    <property type="entry name" value="BLL5714 PROTEIN"/>
    <property type="match status" value="1"/>
</dbReference>
<keyword evidence="2" id="KW-0812">Transmembrane</keyword>
<feature type="transmembrane region" description="Helical" evidence="2">
    <location>
        <begin position="428"/>
        <end position="445"/>
    </location>
</feature>
<dbReference type="PANTHER" id="PTHR36840">
    <property type="entry name" value="BLL5714 PROTEIN"/>
    <property type="match status" value="1"/>
</dbReference>
<keyword evidence="2" id="KW-1133">Transmembrane helix</keyword>
<feature type="compositionally biased region" description="Low complexity" evidence="1">
    <location>
        <begin position="64"/>
        <end position="78"/>
    </location>
</feature>
<evidence type="ECO:0000313" key="3">
    <source>
        <dbReference type="EMBL" id="KAB1981381.1"/>
    </source>
</evidence>
<evidence type="ECO:0000256" key="1">
    <source>
        <dbReference type="SAM" id="MobiDB-lite"/>
    </source>
</evidence>
<dbReference type="AlphaFoldDB" id="A0A7J5D7A0"/>
<feature type="transmembrane region" description="Helical" evidence="2">
    <location>
        <begin position="345"/>
        <end position="364"/>
    </location>
</feature>
<feature type="compositionally biased region" description="Pro residues" evidence="1">
    <location>
        <begin position="53"/>
        <end position="63"/>
    </location>
</feature>
<feature type="transmembrane region" description="Helical" evidence="2">
    <location>
        <begin position="376"/>
        <end position="397"/>
    </location>
</feature>
<name>A0A7J5D7A0_9ACTN</name>